<sequence length="100" mass="10926">MLRSIITGIAIAAVLVALILTIQDPLQWPSLALALLFATACRFERRYRAGRSGQAPDARFRPTGERFVDPETGRVTMVWTDPATGERRYVDDGAPAGPTP</sequence>
<dbReference type="EMBL" id="CP115174">
    <property type="protein sequence ID" value="WBO23547.1"/>
    <property type="molecule type" value="Genomic_DNA"/>
</dbReference>
<dbReference type="Proteomes" id="UP001210865">
    <property type="component" value="Chromosome"/>
</dbReference>
<gene>
    <name evidence="1" type="ORF">PBT88_05305</name>
</gene>
<protein>
    <submittedName>
        <fullName evidence="1">Uncharacterized protein</fullName>
    </submittedName>
</protein>
<name>A0ABY7NPT5_9SPHN</name>
<dbReference type="RefSeq" id="WP_270078179.1">
    <property type="nucleotide sequence ID" value="NZ_CP115174.1"/>
</dbReference>
<evidence type="ECO:0000313" key="1">
    <source>
        <dbReference type="EMBL" id="WBO23547.1"/>
    </source>
</evidence>
<organism evidence="1 2">
    <name type="scientific">Sphingomonas abietis</name>
    <dbReference type="NCBI Taxonomy" id="3012344"/>
    <lineage>
        <taxon>Bacteria</taxon>
        <taxon>Pseudomonadati</taxon>
        <taxon>Pseudomonadota</taxon>
        <taxon>Alphaproteobacteria</taxon>
        <taxon>Sphingomonadales</taxon>
        <taxon>Sphingomonadaceae</taxon>
        <taxon>Sphingomonas</taxon>
    </lineage>
</organism>
<keyword evidence="2" id="KW-1185">Reference proteome</keyword>
<accession>A0ABY7NPT5</accession>
<evidence type="ECO:0000313" key="2">
    <source>
        <dbReference type="Proteomes" id="UP001210865"/>
    </source>
</evidence>
<proteinExistence type="predicted"/>
<reference evidence="1 2" key="1">
    <citation type="submission" date="2022-12" db="EMBL/GenBank/DDBJ databases">
        <title>Sphingomonas abieness sp. nov., an endophytic bacterium isolated from Abies koreana.</title>
        <authorList>
            <person name="Jiang L."/>
            <person name="Lee J."/>
        </authorList>
    </citation>
    <scope>NUCLEOTIDE SEQUENCE [LARGE SCALE GENOMIC DNA]</scope>
    <source>
        <strain evidence="2">PAMB 00755</strain>
    </source>
</reference>